<dbReference type="InterPro" id="IPR000276">
    <property type="entry name" value="GPCR_Rhodpsn"/>
</dbReference>
<protein>
    <submittedName>
        <fullName evidence="11">Melanopsin</fullName>
    </submittedName>
</protein>
<feature type="transmembrane region" description="Helical" evidence="9">
    <location>
        <begin position="287"/>
        <end position="310"/>
    </location>
</feature>
<keyword evidence="3 9" id="KW-1133">Transmembrane helix</keyword>
<comment type="similarity">
    <text evidence="8">Belongs to the G-protein coupled receptor 1 family.</text>
</comment>
<keyword evidence="5 9" id="KW-0472">Membrane</keyword>
<evidence type="ECO:0000256" key="6">
    <source>
        <dbReference type="ARBA" id="ARBA00023170"/>
    </source>
</evidence>
<dbReference type="Pfam" id="PF00001">
    <property type="entry name" value="7tm_1"/>
    <property type="match status" value="1"/>
</dbReference>
<evidence type="ECO:0000256" key="3">
    <source>
        <dbReference type="ARBA" id="ARBA00022989"/>
    </source>
</evidence>
<evidence type="ECO:0000256" key="9">
    <source>
        <dbReference type="SAM" id="Phobius"/>
    </source>
</evidence>
<evidence type="ECO:0000256" key="7">
    <source>
        <dbReference type="ARBA" id="ARBA00023224"/>
    </source>
</evidence>
<reference evidence="11 12" key="1">
    <citation type="journal article" date="2018" name="Sci. Rep.">
        <title>Genomic signatures of local adaptation to the degree of environmental predictability in rotifers.</title>
        <authorList>
            <person name="Franch-Gras L."/>
            <person name="Hahn C."/>
            <person name="Garcia-Roger E.M."/>
            <person name="Carmona M.J."/>
            <person name="Serra M."/>
            <person name="Gomez A."/>
        </authorList>
    </citation>
    <scope>NUCLEOTIDE SEQUENCE [LARGE SCALE GENOMIC DNA]</scope>
    <source>
        <strain evidence="11">HYR1</strain>
    </source>
</reference>
<accession>A0A3M7PSC6</accession>
<evidence type="ECO:0000313" key="11">
    <source>
        <dbReference type="EMBL" id="RNA01884.1"/>
    </source>
</evidence>
<dbReference type="PROSITE" id="PS00237">
    <property type="entry name" value="G_PROTEIN_RECEP_F1_1"/>
    <property type="match status" value="1"/>
</dbReference>
<evidence type="ECO:0000256" key="4">
    <source>
        <dbReference type="ARBA" id="ARBA00023040"/>
    </source>
</evidence>
<dbReference type="Gene3D" id="1.20.1070.10">
    <property type="entry name" value="Rhodopsin 7-helix transmembrane proteins"/>
    <property type="match status" value="1"/>
</dbReference>
<feature type="transmembrane region" description="Helical" evidence="9">
    <location>
        <begin position="175"/>
        <end position="198"/>
    </location>
</feature>
<organism evidence="11 12">
    <name type="scientific">Brachionus plicatilis</name>
    <name type="common">Marine rotifer</name>
    <name type="synonym">Brachionus muelleri</name>
    <dbReference type="NCBI Taxonomy" id="10195"/>
    <lineage>
        <taxon>Eukaryota</taxon>
        <taxon>Metazoa</taxon>
        <taxon>Spiralia</taxon>
        <taxon>Gnathifera</taxon>
        <taxon>Rotifera</taxon>
        <taxon>Eurotatoria</taxon>
        <taxon>Monogononta</taxon>
        <taxon>Pseudotrocha</taxon>
        <taxon>Ploima</taxon>
        <taxon>Brachionidae</taxon>
        <taxon>Brachionus</taxon>
    </lineage>
</organism>
<dbReference type="SUPFAM" id="SSF81321">
    <property type="entry name" value="Family A G protein-coupled receptor-like"/>
    <property type="match status" value="1"/>
</dbReference>
<feature type="non-terminal residue" evidence="11">
    <location>
        <position position="1"/>
    </location>
</feature>
<proteinExistence type="inferred from homology"/>
<dbReference type="Proteomes" id="UP000276133">
    <property type="component" value="Unassembled WGS sequence"/>
</dbReference>
<keyword evidence="12" id="KW-1185">Reference proteome</keyword>
<dbReference type="PROSITE" id="PS50262">
    <property type="entry name" value="G_PROTEIN_RECEP_F1_2"/>
    <property type="match status" value="1"/>
</dbReference>
<feature type="transmembrane region" description="Helical" evidence="9">
    <location>
        <begin position="210"/>
        <end position="240"/>
    </location>
</feature>
<dbReference type="GO" id="GO:0004930">
    <property type="term" value="F:G protein-coupled receptor activity"/>
    <property type="evidence" value="ECO:0007669"/>
    <property type="project" value="UniProtKB-KW"/>
</dbReference>
<dbReference type="PRINTS" id="PR00237">
    <property type="entry name" value="GPCRRHODOPSN"/>
</dbReference>
<evidence type="ECO:0000256" key="8">
    <source>
        <dbReference type="RuleBase" id="RU000688"/>
    </source>
</evidence>
<dbReference type="OrthoDB" id="6142583at2759"/>
<keyword evidence="2 8" id="KW-0812">Transmembrane</keyword>
<dbReference type="STRING" id="10195.A0A3M7PSC6"/>
<feature type="non-terminal residue" evidence="11">
    <location>
        <position position="328"/>
    </location>
</feature>
<keyword evidence="4 8" id="KW-0297">G-protein coupled receptor</keyword>
<comment type="caution">
    <text evidence="11">The sequence shown here is derived from an EMBL/GenBank/DDBJ whole genome shotgun (WGS) entry which is preliminary data.</text>
</comment>
<dbReference type="AlphaFoldDB" id="A0A3M7PSC6"/>
<name>A0A3M7PSC6_BRAPC</name>
<evidence type="ECO:0000256" key="1">
    <source>
        <dbReference type="ARBA" id="ARBA00004141"/>
    </source>
</evidence>
<sequence>RKRLDYLIYLLASYFFCIFHDQEDTNNIINQRMFLPRKLGSYHCCCMFRDRMFQERNEKINCKQIFLFQFIIINNHIRFNVVLDSWFHVSEKSLLLNKTLKSKNLIEYSSSDKNHTKSMLDCVTTVFEDSEHNFKIAQLIKSSFFMETNLYLKNQVNVDSFEVEPPVECYKLRIIGVYCLILFIFGIVANSVLLWILIHFKELRNSMNAFILALTICNFLGSMVQMPMVIVSNFCCRWIFGRNGCIFAGFVMYAIGCTSLFLLTAISFERFYIIYKPLSIKKLDYRFSITIIAICALCGILWAALPIFGWSHYSLEGALTSCSVEWNE</sequence>
<gene>
    <name evidence="11" type="ORF">BpHYR1_022568</name>
</gene>
<feature type="domain" description="G-protein coupled receptors family 1 profile" evidence="10">
    <location>
        <begin position="189"/>
        <end position="328"/>
    </location>
</feature>
<evidence type="ECO:0000256" key="2">
    <source>
        <dbReference type="ARBA" id="ARBA00022692"/>
    </source>
</evidence>
<dbReference type="InterPro" id="IPR017452">
    <property type="entry name" value="GPCR_Rhodpsn_7TM"/>
</dbReference>
<comment type="subcellular location">
    <subcellularLocation>
        <location evidence="1">Membrane</location>
        <topology evidence="1">Multi-pass membrane protein</topology>
    </subcellularLocation>
</comment>
<dbReference type="InterPro" id="IPR050125">
    <property type="entry name" value="GPCR_opsins"/>
</dbReference>
<dbReference type="PANTHER" id="PTHR24240">
    <property type="entry name" value="OPSIN"/>
    <property type="match status" value="1"/>
</dbReference>
<keyword evidence="6 8" id="KW-0675">Receptor</keyword>
<feature type="transmembrane region" description="Helical" evidence="9">
    <location>
        <begin position="246"/>
        <end position="266"/>
    </location>
</feature>
<dbReference type="EMBL" id="REGN01009131">
    <property type="protein sequence ID" value="RNA01884.1"/>
    <property type="molecule type" value="Genomic_DNA"/>
</dbReference>
<evidence type="ECO:0000313" key="12">
    <source>
        <dbReference type="Proteomes" id="UP000276133"/>
    </source>
</evidence>
<keyword evidence="7 8" id="KW-0807">Transducer</keyword>
<dbReference type="GO" id="GO:0016020">
    <property type="term" value="C:membrane"/>
    <property type="evidence" value="ECO:0007669"/>
    <property type="project" value="UniProtKB-SubCell"/>
</dbReference>
<evidence type="ECO:0000256" key="5">
    <source>
        <dbReference type="ARBA" id="ARBA00023136"/>
    </source>
</evidence>
<evidence type="ECO:0000259" key="10">
    <source>
        <dbReference type="PROSITE" id="PS50262"/>
    </source>
</evidence>